<feature type="region of interest" description="Disordered" evidence="1">
    <location>
        <begin position="1"/>
        <end position="32"/>
    </location>
</feature>
<dbReference type="EMBL" id="SJPK01000008">
    <property type="protein sequence ID" value="TWT65074.1"/>
    <property type="molecule type" value="Genomic_DNA"/>
</dbReference>
<dbReference type="Proteomes" id="UP000318053">
    <property type="component" value="Unassembled WGS sequence"/>
</dbReference>
<dbReference type="GO" id="GO:0016209">
    <property type="term" value="F:antioxidant activity"/>
    <property type="evidence" value="ECO:0007669"/>
    <property type="project" value="InterPro"/>
</dbReference>
<proteinExistence type="predicted"/>
<dbReference type="RefSeq" id="WP_315852716.1">
    <property type="nucleotide sequence ID" value="NZ_SJPK01000008.1"/>
</dbReference>
<dbReference type="AlphaFoldDB" id="A0A5C5XQA2"/>
<dbReference type="PROSITE" id="PS51352">
    <property type="entry name" value="THIOREDOXIN_2"/>
    <property type="match status" value="1"/>
</dbReference>
<evidence type="ECO:0000313" key="3">
    <source>
        <dbReference type="EMBL" id="TWT65074.1"/>
    </source>
</evidence>
<keyword evidence="4" id="KW-1185">Reference proteome</keyword>
<protein>
    <submittedName>
        <fullName evidence="3">Thiol-disulfide oxidoreductase ResA</fullName>
    </submittedName>
</protein>
<organism evidence="3 4">
    <name type="scientific">Allorhodopirellula solitaria</name>
    <dbReference type="NCBI Taxonomy" id="2527987"/>
    <lineage>
        <taxon>Bacteria</taxon>
        <taxon>Pseudomonadati</taxon>
        <taxon>Planctomycetota</taxon>
        <taxon>Planctomycetia</taxon>
        <taxon>Pirellulales</taxon>
        <taxon>Pirellulaceae</taxon>
        <taxon>Allorhodopirellula</taxon>
    </lineage>
</organism>
<feature type="compositionally biased region" description="Basic and acidic residues" evidence="1">
    <location>
        <begin position="153"/>
        <end position="165"/>
    </location>
</feature>
<sequence length="572" mass="62490">MPLASPSQRIGWVEGRPAKVTDTGLRHGPGNPVREQRCSAGHATHAIFLASEPTSPTSGTPAGAKAGAPAVPPWASRNEQSDVSIRHSIRAVTGRFAEHDYLSKLLMMKHLERPRRPFDRHPRAASVVRFVLLVAISVAWFSASRIVAADEQPGDKAAAESKPEAGENDAFQPSDEVQAALLPLFEAIADTDASRSEIELSVETVMHGEILSREKSTFQIASKFPDQYTIYHKSDSDRKRIYSDGETSIVALSSAAYYELPRVWNNQSIVTGSPIDFGPYPEPMLALTLAGVDPSITFFGGMSSVEAKGKTKFRGRTDSVHVRGQQDDGVVWDLWITDEERPRPLRLLVNLTPMLQASGQVHVPQGYGLSLRYDFVSWRVTGAVDEKLFRFAATKDSVKYDSMADYQKQTAGDTAKHPLLGKPVPASTLTLLEGKKIELADLRGKIVVLDFWATWCVPCIEAMPVLKSAVDQHADANVVLYAVNIGENPNLVSGFVGEQDWGVEVAVDPEGAMIDEFSAEELPLTLVISPEGIVESVHTGFSDDKASLQSFHDEIDELVQAKRAANPQSQKQ</sequence>
<gene>
    <name evidence="3" type="primary">resA_5</name>
    <name evidence="3" type="ORF">CA85_34190</name>
</gene>
<comment type="caution">
    <text evidence="3">The sequence shown here is derived from an EMBL/GenBank/DDBJ whole genome shotgun (WGS) entry which is preliminary data.</text>
</comment>
<feature type="domain" description="Thioredoxin" evidence="2">
    <location>
        <begin position="418"/>
        <end position="560"/>
    </location>
</feature>
<dbReference type="InterPro" id="IPR013766">
    <property type="entry name" value="Thioredoxin_domain"/>
</dbReference>
<dbReference type="PANTHER" id="PTHR42852:SF17">
    <property type="entry name" value="THIOREDOXIN-LIKE PROTEIN HI_1115"/>
    <property type="match status" value="1"/>
</dbReference>
<dbReference type="Gene3D" id="3.40.30.10">
    <property type="entry name" value="Glutaredoxin"/>
    <property type="match status" value="1"/>
</dbReference>
<dbReference type="InterPro" id="IPR019207">
    <property type="entry name" value="DUF2092"/>
</dbReference>
<feature type="region of interest" description="Disordered" evidence="1">
    <location>
        <begin position="53"/>
        <end position="79"/>
    </location>
</feature>
<evidence type="ECO:0000256" key="1">
    <source>
        <dbReference type="SAM" id="MobiDB-lite"/>
    </source>
</evidence>
<dbReference type="CDD" id="cd02966">
    <property type="entry name" value="TlpA_like_family"/>
    <property type="match status" value="1"/>
</dbReference>
<accession>A0A5C5XQA2</accession>
<dbReference type="InterPro" id="IPR000866">
    <property type="entry name" value="AhpC/TSA"/>
</dbReference>
<feature type="region of interest" description="Disordered" evidence="1">
    <location>
        <begin position="151"/>
        <end position="170"/>
    </location>
</feature>
<reference evidence="3 4" key="1">
    <citation type="submission" date="2019-02" db="EMBL/GenBank/DDBJ databases">
        <title>Deep-cultivation of Planctomycetes and their phenomic and genomic characterization uncovers novel biology.</title>
        <authorList>
            <person name="Wiegand S."/>
            <person name="Jogler M."/>
            <person name="Boedeker C."/>
            <person name="Pinto D."/>
            <person name="Vollmers J."/>
            <person name="Rivas-Marin E."/>
            <person name="Kohn T."/>
            <person name="Peeters S.H."/>
            <person name="Heuer A."/>
            <person name="Rast P."/>
            <person name="Oberbeckmann S."/>
            <person name="Bunk B."/>
            <person name="Jeske O."/>
            <person name="Meyerdierks A."/>
            <person name="Storesund J.E."/>
            <person name="Kallscheuer N."/>
            <person name="Luecker S."/>
            <person name="Lage O.M."/>
            <person name="Pohl T."/>
            <person name="Merkel B.J."/>
            <person name="Hornburger P."/>
            <person name="Mueller R.-W."/>
            <person name="Bruemmer F."/>
            <person name="Labrenz M."/>
            <person name="Spormann A.M."/>
            <person name="Op Den Camp H."/>
            <person name="Overmann J."/>
            <person name="Amann R."/>
            <person name="Jetten M.S.M."/>
            <person name="Mascher T."/>
            <person name="Medema M.H."/>
            <person name="Devos D.P."/>
            <person name="Kaster A.-K."/>
            <person name="Ovreas L."/>
            <person name="Rohde M."/>
            <person name="Galperin M.Y."/>
            <person name="Jogler C."/>
        </authorList>
    </citation>
    <scope>NUCLEOTIDE SEQUENCE [LARGE SCALE GENOMIC DNA]</scope>
    <source>
        <strain evidence="3 4">CA85</strain>
    </source>
</reference>
<evidence type="ECO:0000259" key="2">
    <source>
        <dbReference type="PROSITE" id="PS51352"/>
    </source>
</evidence>
<dbReference type="SUPFAM" id="SSF52833">
    <property type="entry name" value="Thioredoxin-like"/>
    <property type="match status" value="1"/>
</dbReference>
<dbReference type="PANTHER" id="PTHR42852">
    <property type="entry name" value="THIOL:DISULFIDE INTERCHANGE PROTEIN DSBE"/>
    <property type="match status" value="1"/>
</dbReference>
<dbReference type="GO" id="GO:0016491">
    <property type="term" value="F:oxidoreductase activity"/>
    <property type="evidence" value="ECO:0007669"/>
    <property type="project" value="InterPro"/>
</dbReference>
<dbReference type="InterPro" id="IPR050553">
    <property type="entry name" value="Thioredoxin_ResA/DsbE_sf"/>
</dbReference>
<evidence type="ECO:0000313" key="4">
    <source>
        <dbReference type="Proteomes" id="UP000318053"/>
    </source>
</evidence>
<dbReference type="Pfam" id="PF00578">
    <property type="entry name" value="AhpC-TSA"/>
    <property type="match status" value="1"/>
</dbReference>
<dbReference type="InterPro" id="IPR036249">
    <property type="entry name" value="Thioredoxin-like_sf"/>
</dbReference>
<dbReference type="Pfam" id="PF09865">
    <property type="entry name" value="DUF2092"/>
    <property type="match status" value="1"/>
</dbReference>
<feature type="compositionally biased region" description="Low complexity" evidence="1">
    <location>
        <begin position="59"/>
        <end position="75"/>
    </location>
</feature>
<name>A0A5C5XQA2_9BACT</name>